<feature type="domain" description="DUF4253" evidence="1">
    <location>
        <begin position="142"/>
        <end position="239"/>
    </location>
</feature>
<dbReference type="Proteomes" id="UP000031532">
    <property type="component" value="Unassembled WGS sequence"/>
</dbReference>
<evidence type="ECO:0000313" key="3">
    <source>
        <dbReference type="Proteomes" id="UP000031532"/>
    </source>
</evidence>
<sequence>MLLSQTERHLAAEIDFDESVLEMIKQECQVKMQKILLKQEVYLKDNELSCLNDVLPAYYLEFDQDVYGVYNYGGNLLVEGLSIIIPAYINYREIFFKLKHLLAPHSYLTICENRVGLTPEKNRSIQYISRVLNYVTQAELRIAVFKGEDPLDLIKIYQTNGWNYDISPKDIINKFKSWQEVSEFEIIFASKSSLSLEFVRPPTDIEKFAKDVAEICPDLQNTQLVASKIEKYKSLYLTWN</sequence>
<evidence type="ECO:0000259" key="1">
    <source>
        <dbReference type="Pfam" id="PF14062"/>
    </source>
</evidence>
<keyword evidence="3" id="KW-1185">Reference proteome</keyword>
<dbReference type="Pfam" id="PF14062">
    <property type="entry name" value="DUF4253"/>
    <property type="match status" value="1"/>
</dbReference>
<reference evidence="2 3" key="1">
    <citation type="journal article" date="2015" name="Genome Announc.">
        <title>Draft Genome Sequence of the Terrestrial Cyanobacterium Scytonema millei VB511283, Isolated from Eastern India.</title>
        <authorList>
            <person name="Sen D."/>
            <person name="Chandrababunaidu M.M."/>
            <person name="Singh D."/>
            <person name="Sanghi N."/>
            <person name="Ghorai A."/>
            <person name="Mishra G.P."/>
            <person name="Madduluri M."/>
            <person name="Adhikary S.P."/>
            <person name="Tripathy S."/>
        </authorList>
    </citation>
    <scope>NUCLEOTIDE SEQUENCE [LARGE SCALE GENOMIC DNA]</scope>
    <source>
        <strain evidence="2 3">VB511283</strain>
    </source>
</reference>
<dbReference type="RefSeq" id="WP_039713418.1">
    <property type="nucleotide sequence ID" value="NZ_JTJC03000003.1"/>
</dbReference>
<dbReference type="AlphaFoldDB" id="A0A9X5I543"/>
<comment type="caution">
    <text evidence="2">The sequence shown here is derived from an EMBL/GenBank/DDBJ whole genome shotgun (WGS) entry which is preliminary data.</text>
</comment>
<accession>A0A9X5I543</accession>
<organism evidence="2 3">
    <name type="scientific">Scytonema millei VB511283</name>
    <dbReference type="NCBI Taxonomy" id="1245923"/>
    <lineage>
        <taxon>Bacteria</taxon>
        <taxon>Bacillati</taxon>
        <taxon>Cyanobacteriota</taxon>
        <taxon>Cyanophyceae</taxon>
        <taxon>Nostocales</taxon>
        <taxon>Scytonemataceae</taxon>
        <taxon>Scytonema</taxon>
    </lineage>
</organism>
<dbReference type="EMBL" id="JTJC03000003">
    <property type="protein sequence ID" value="NHC35596.1"/>
    <property type="molecule type" value="Genomic_DNA"/>
</dbReference>
<protein>
    <submittedName>
        <fullName evidence="2">DUF4253 domain-containing protein</fullName>
    </submittedName>
</protein>
<name>A0A9X5I543_9CYAN</name>
<gene>
    <name evidence="2" type="ORF">QH73_0013145</name>
</gene>
<dbReference type="InterPro" id="IPR025349">
    <property type="entry name" value="DUF4253"/>
</dbReference>
<proteinExistence type="predicted"/>
<dbReference type="OrthoDB" id="9772065at2"/>
<evidence type="ECO:0000313" key="2">
    <source>
        <dbReference type="EMBL" id="NHC35596.1"/>
    </source>
</evidence>